<feature type="transmembrane region" description="Helical" evidence="1">
    <location>
        <begin position="32"/>
        <end position="56"/>
    </location>
</feature>
<keyword evidence="1" id="KW-0812">Transmembrane</keyword>
<dbReference type="AlphaFoldDB" id="A0A8J3T5S8"/>
<dbReference type="EMBL" id="BOOK01000076">
    <property type="protein sequence ID" value="GII05706.1"/>
    <property type="molecule type" value="Genomic_DNA"/>
</dbReference>
<evidence type="ECO:0000313" key="3">
    <source>
        <dbReference type="Proteomes" id="UP000634476"/>
    </source>
</evidence>
<feature type="transmembrane region" description="Helical" evidence="1">
    <location>
        <begin position="147"/>
        <end position="172"/>
    </location>
</feature>
<keyword evidence="3" id="KW-1185">Reference proteome</keyword>
<dbReference type="PANTHER" id="PTHR42305:SF1">
    <property type="entry name" value="MEMBRANE PROTEIN RV1733C-RELATED"/>
    <property type="match status" value="1"/>
</dbReference>
<dbReference type="PANTHER" id="PTHR42305">
    <property type="entry name" value="MEMBRANE PROTEIN RV1733C-RELATED"/>
    <property type="match status" value="1"/>
</dbReference>
<evidence type="ECO:0000313" key="2">
    <source>
        <dbReference type="EMBL" id="GII05706.1"/>
    </source>
</evidence>
<organism evidence="2 3">
    <name type="scientific">Planobispora takensis</name>
    <dbReference type="NCBI Taxonomy" id="1367882"/>
    <lineage>
        <taxon>Bacteria</taxon>
        <taxon>Bacillati</taxon>
        <taxon>Actinomycetota</taxon>
        <taxon>Actinomycetes</taxon>
        <taxon>Streptosporangiales</taxon>
        <taxon>Streptosporangiaceae</taxon>
        <taxon>Planobispora</taxon>
    </lineage>
</organism>
<gene>
    <name evidence="2" type="ORF">Pta02_77140</name>
</gene>
<name>A0A8J3T5S8_9ACTN</name>
<accession>A0A8J3T5S8</accession>
<keyword evidence="1" id="KW-0472">Membrane</keyword>
<evidence type="ECO:0000256" key="1">
    <source>
        <dbReference type="SAM" id="Phobius"/>
    </source>
</evidence>
<dbReference type="InterPro" id="IPR039708">
    <property type="entry name" value="MT1774/Rv1733c-like"/>
</dbReference>
<proteinExistence type="predicted"/>
<comment type="caution">
    <text evidence="2">The sequence shown here is derived from an EMBL/GenBank/DDBJ whole genome shotgun (WGS) entry which is preliminary data.</text>
</comment>
<reference evidence="2" key="1">
    <citation type="submission" date="2021-01" db="EMBL/GenBank/DDBJ databases">
        <title>Whole genome shotgun sequence of Planobispora takensis NBRC 109077.</title>
        <authorList>
            <person name="Komaki H."/>
            <person name="Tamura T."/>
        </authorList>
    </citation>
    <scope>NUCLEOTIDE SEQUENCE</scope>
    <source>
        <strain evidence="2">NBRC 109077</strain>
    </source>
</reference>
<protein>
    <submittedName>
        <fullName evidence="2">Uncharacterized protein</fullName>
    </submittedName>
</protein>
<sequence length="202" mass="21591">MRAVTEAMIRCVRRYRLDGNELRRRSDRLETAALLVALGVIVLSVWPALILGRLAYADGLAGERTGPGVREPVAATLLQDAPAPGIMAAGQKASKPTVTVRWRTASGAQMTAEAKVRPGARAGTVTRIWVDGQGRVTAPPERRSASVIRAVAVGAAVMAGVVGVMTSCLLGLRGLLDRGRYAEWEASWIREFERGPHQGEPS</sequence>
<dbReference type="Proteomes" id="UP000634476">
    <property type="component" value="Unassembled WGS sequence"/>
</dbReference>
<keyword evidence="1" id="KW-1133">Transmembrane helix</keyword>